<name>A0A6H5HF45_9HEMI</name>
<dbReference type="AlphaFoldDB" id="A0A6H5HF45"/>
<evidence type="ECO:0000313" key="2">
    <source>
        <dbReference type="EMBL" id="CAB0015400.1"/>
    </source>
</evidence>
<feature type="region of interest" description="Disordered" evidence="1">
    <location>
        <begin position="1"/>
        <end position="52"/>
    </location>
</feature>
<gene>
    <name evidence="2" type="ORF">NTEN_LOCUS19740</name>
</gene>
<dbReference type="EMBL" id="CADCXU010029008">
    <property type="protein sequence ID" value="CAB0015400.1"/>
    <property type="molecule type" value="Genomic_DNA"/>
</dbReference>
<keyword evidence="3" id="KW-1185">Reference proteome</keyword>
<reference evidence="2 3" key="1">
    <citation type="submission" date="2020-02" db="EMBL/GenBank/DDBJ databases">
        <authorList>
            <person name="Ferguson B K."/>
        </authorList>
    </citation>
    <scope>NUCLEOTIDE SEQUENCE [LARGE SCALE GENOMIC DNA]</scope>
</reference>
<proteinExistence type="predicted"/>
<organism evidence="2 3">
    <name type="scientific">Nesidiocoris tenuis</name>
    <dbReference type="NCBI Taxonomy" id="355587"/>
    <lineage>
        <taxon>Eukaryota</taxon>
        <taxon>Metazoa</taxon>
        <taxon>Ecdysozoa</taxon>
        <taxon>Arthropoda</taxon>
        <taxon>Hexapoda</taxon>
        <taxon>Insecta</taxon>
        <taxon>Pterygota</taxon>
        <taxon>Neoptera</taxon>
        <taxon>Paraneoptera</taxon>
        <taxon>Hemiptera</taxon>
        <taxon>Heteroptera</taxon>
        <taxon>Panheteroptera</taxon>
        <taxon>Cimicomorpha</taxon>
        <taxon>Miridae</taxon>
        <taxon>Dicyphina</taxon>
        <taxon>Nesidiocoris</taxon>
    </lineage>
</organism>
<protein>
    <submittedName>
        <fullName evidence="2">Uncharacterized protein</fullName>
    </submittedName>
</protein>
<feature type="compositionally biased region" description="Polar residues" evidence="1">
    <location>
        <begin position="1"/>
        <end position="11"/>
    </location>
</feature>
<evidence type="ECO:0000313" key="3">
    <source>
        <dbReference type="Proteomes" id="UP000479000"/>
    </source>
</evidence>
<evidence type="ECO:0000256" key="1">
    <source>
        <dbReference type="SAM" id="MobiDB-lite"/>
    </source>
</evidence>
<accession>A0A6H5HF45</accession>
<dbReference type="Proteomes" id="UP000479000">
    <property type="component" value="Unassembled WGS sequence"/>
</dbReference>
<feature type="compositionally biased region" description="Basic residues" evidence="1">
    <location>
        <begin position="15"/>
        <end position="27"/>
    </location>
</feature>
<sequence length="52" mass="5943">MKRITNLSTSEWRLRKSRVSKQKKYSRRSGAGEGSFSDSSGSVVVRQVSHYH</sequence>